<proteinExistence type="predicted"/>
<evidence type="ECO:0000256" key="1">
    <source>
        <dbReference type="SAM" id="SignalP"/>
    </source>
</evidence>
<evidence type="ECO:0000313" key="3">
    <source>
        <dbReference type="Proteomes" id="UP000692954"/>
    </source>
</evidence>
<accession>A0A8S1QVW6</accession>
<protein>
    <recommendedName>
        <fullName evidence="4">Transmembrane protein</fullName>
    </recommendedName>
</protein>
<gene>
    <name evidence="2" type="ORF">PSON_ATCC_30995.1.T1210002</name>
</gene>
<evidence type="ECO:0008006" key="4">
    <source>
        <dbReference type="Google" id="ProtNLM"/>
    </source>
</evidence>
<sequence>MSLIKLILFQILEKVALSQGCFLRYQVQNSLITITQGEHIEFDILHYMIGVSLQFQIQPYSPKPLEFPYIYLQKSFILGKFFDEIIDMDLKFTNPFQELTYYALVKLNLDDQISHRMVEYTLNSKNDMTISNNTLIINSEVCYHVRQNYEFFVVTCLNQDNMLYIVIDFLPLQFRQSFLLDDIKVPSQSKVITKIKLNYIGILISKGKMENDEYISEYSQLIIFYFTIESINTFQDKLIIVMYKQYEVLKEPDDFITDFEIYKNMVFISRYKKGLSFKFLDVVWSNETLLYHPLDQVVLGIKYITEFLPNGNLFFILWTKNKILFLRVIFNQLKQLELRIIQEYPDQQFQVFEITVKTYLRYVIFLRDEDFQVMKIEIFPDSTFHFIPQFTERVSTKFVLVNEYSDLLIYHDKNYLYGLYLGNTQIEIANLNELQPPQLIIIKSKTATGIQCQDVRIYYQVVPKDVELIQLSFYIENENNMIILNYKQTDKRIQVDLDKILTGLALDIQSIKLQVQSKYQVEYSSASQPVLLYEDTQSENQLLYGDSVFFCKHYHYERDTEQKILFIKDNAISLIHCFYEEYSICKNKYRFLILDFEEVQDCHCIIRKGLMYISIISIMNQDSKQNSLTIMIIDLKKLIPDQIFLHPQDEGIIIQAITIHQKTIYIVLKENKYSLNFRDNKNVFNIYSIQIDCYKFFKFQQYQEIIDMYQTVLIPLIQYDKYNYYINIGIYMIKHIEIELVRMITIDVTKTPDQETLYLEIASSITIYLVWLTDTDKGQIKRIIQIDSNSLIQNFYNTKIDKDIQIKFVKTKTLPYFELQQIYKISLSSRYLYVYGSEVNVPACIYIYTVDQSTNWFKSLYHIIRTNDQKFPIFNSFSTIGFEGIFVNYNPMTYWLVQNKYLLINNLNQNNKESKNDVVIIEILIKTLVKKDDTKVQTFFLKLKCEDCEEMENEQRKEKFE</sequence>
<feature type="chain" id="PRO_5035735125" description="Transmembrane protein" evidence="1">
    <location>
        <begin position="19"/>
        <end position="961"/>
    </location>
</feature>
<evidence type="ECO:0000313" key="2">
    <source>
        <dbReference type="EMBL" id="CAD8119352.1"/>
    </source>
</evidence>
<keyword evidence="3" id="KW-1185">Reference proteome</keyword>
<feature type="signal peptide" evidence="1">
    <location>
        <begin position="1"/>
        <end position="18"/>
    </location>
</feature>
<dbReference type="AlphaFoldDB" id="A0A8S1QVW6"/>
<reference evidence="2" key="1">
    <citation type="submission" date="2021-01" db="EMBL/GenBank/DDBJ databases">
        <authorList>
            <consortium name="Genoscope - CEA"/>
            <person name="William W."/>
        </authorList>
    </citation>
    <scope>NUCLEOTIDE SEQUENCE</scope>
</reference>
<comment type="caution">
    <text evidence="2">The sequence shown here is derived from an EMBL/GenBank/DDBJ whole genome shotgun (WGS) entry which is preliminary data.</text>
</comment>
<dbReference type="EMBL" id="CAJJDN010000121">
    <property type="protein sequence ID" value="CAD8119352.1"/>
    <property type="molecule type" value="Genomic_DNA"/>
</dbReference>
<organism evidence="2 3">
    <name type="scientific">Paramecium sonneborni</name>
    <dbReference type="NCBI Taxonomy" id="65129"/>
    <lineage>
        <taxon>Eukaryota</taxon>
        <taxon>Sar</taxon>
        <taxon>Alveolata</taxon>
        <taxon>Ciliophora</taxon>
        <taxon>Intramacronucleata</taxon>
        <taxon>Oligohymenophorea</taxon>
        <taxon>Peniculida</taxon>
        <taxon>Parameciidae</taxon>
        <taxon>Paramecium</taxon>
    </lineage>
</organism>
<keyword evidence="1" id="KW-0732">Signal</keyword>
<dbReference type="Proteomes" id="UP000692954">
    <property type="component" value="Unassembled WGS sequence"/>
</dbReference>
<dbReference type="OrthoDB" id="312157at2759"/>
<name>A0A8S1QVW6_9CILI</name>